<accession>A0A2H0N794</accession>
<protein>
    <recommendedName>
        <fullName evidence="1">VOC domain-containing protein</fullName>
    </recommendedName>
</protein>
<sequence>MQKNWNTLTKVHEFRFKMYPKNFDLVKNFYREILQFPIIEEWNTASDDRGVMFDTGSCTVELLSPEGGYYPIQGCSLSFEVKDVWKLWEKFEGQSYVVFSIRHNEWGDTSFKISDPEGLPITFFTKDNV</sequence>
<dbReference type="InterPro" id="IPR029068">
    <property type="entry name" value="Glyas_Bleomycin-R_OHBP_Dase"/>
</dbReference>
<reference evidence="2 3" key="1">
    <citation type="submission" date="2017-09" db="EMBL/GenBank/DDBJ databases">
        <title>Depth-based differentiation of microbial function through sediment-hosted aquifers and enrichment of novel symbionts in the deep terrestrial subsurface.</title>
        <authorList>
            <person name="Probst A.J."/>
            <person name="Ladd B."/>
            <person name="Jarett J.K."/>
            <person name="Geller-Mcgrath D.E."/>
            <person name="Sieber C.M."/>
            <person name="Emerson J.B."/>
            <person name="Anantharaman K."/>
            <person name="Thomas B.C."/>
            <person name="Malmstrom R."/>
            <person name="Stieglmeier M."/>
            <person name="Klingl A."/>
            <person name="Woyke T."/>
            <person name="Ryan C.M."/>
            <person name="Banfield J.F."/>
        </authorList>
    </citation>
    <scope>NUCLEOTIDE SEQUENCE [LARGE SCALE GENOMIC DNA]</scope>
    <source>
        <strain evidence="2">CG11_big_fil_rev_8_21_14_0_20_39_34</strain>
    </source>
</reference>
<proteinExistence type="predicted"/>
<evidence type="ECO:0000313" key="3">
    <source>
        <dbReference type="Proteomes" id="UP000229600"/>
    </source>
</evidence>
<feature type="domain" description="VOC" evidence="1">
    <location>
        <begin position="10"/>
        <end position="126"/>
    </location>
</feature>
<evidence type="ECO:0000259" key="1">
    <source>
        <dbReference type="PROSITE" id="PS51819"/>
    </source>
</evidence>
<dbReference type="EMBL" id="PCWN01000007">
    <property type="protein sequence ID" value="PIR03985.1"/>
    <property type="molecule type" value="Genomic_DNA"/>
</dbReference>
<name>A0A2H0N794_9BACT</name>
<comment type="caution">
    <text evidence="2">The sequence shown here is derived from an EMBL/GenBank/DDBJ whole genome shotgun (WGS) entry which is preliminary data.</text>
</comment>
<gene>
    <name evidence="2" type="ORF">COV59_02260</name>
</gene>
<dbReference type="Gene3D" id="3.10.180.10">
    <property type="entry name" value="2,3-Dihydroxybiphenyl 1,2-Dioxygenase, domain 1"/>
    <property type="match status" value="1"/>
</dbReference>
<evidence type="ECO:0000313" key="2">
    <source>
        <dbReference type="EMBL" id="PIR03985.1"/>
    </source>
</evidence>
<dbReference type="Pfam" id="PF00903">
    <property type="entry name" value="Glyoxalase"/>
    <property type="match status" value="1"/>
</dbReference>
<dbReference type="InterPro" id="IPR037523">
    <property type="entry name" value="VOC_core"/>
</dbReference>
<dbReference type="InterPro" id="IPR004360">
    <property type="entry name" value="Glyas_Fos-R_dOase_dom"/>
</dbReference>
<dbReference type="PROSITE" id="PS51819">
    <property type="entry name" value="VOC"/>
    <property type="match status" value="1"/>
</dbReference>
<dbReference type="SUPFAM" id="SSF54593">
    <property type="entry name" value="Glyoxalase/Bleomycin resistance protein/Dihydroxybiphenyl dioxygenase"/>
    <property type="match status" value="1"/>
</dbReference>
<dbReference type="AlphaFoldDB" id="A0A2H0N794"/>
<organism evidence="2 3">
    <name type="scientific">Candidatus Magasanikbacteria bacterium CG11_big_fil_rev_8_21_14_0_20_39_34</name>
    <dbReference type="NCBI Taxonomy" id="1974653"/>
    <lineage>
        <taxon>Bacteria</taxon>
        <taxon>Candidatus Magasanikiibacteriota</taxon>
    </lineage>
</organism>
<dbReference type="Proteomes" id="UP000229600">
    <property type="component" value="Unassembled WGS sequence"/>
</dbReference>